<dbReference type="Proteomes" id="UP000799764">
    <property type="component" value="Unassembled WGS sequence"/>
</dbReference>
<feature type="signal peptide" evidence="2">
    <location>
        <begin position="1"/>
        <end position="18"/>
    </location>
</feature>
<name>A0A9P4PE78_9PLEO</name>
<sequence>MRFPNVGLHFTLSSLAVAQNVGLGSLPQCGVSALRLVWGSYSATTPPATTSASESQSVAAQTSTGSPGAAGSVATAGAGLGLAVGVLLAAL</sequence>
<organism evidence="3 4">
    <name type="scientific">Karstenula rhodostoma CBS 690.94</name>
    <dbReference type="NCBI Taxonomy" id="1392251"/>
    <lineage>
        <taxon>Eukaryota</taxon>
        <taxon>Fungi</taxon>
        <taxon>Dikarya</taxon>
        <taxon>Ascomycota</taxon>
        <taxon>Pezizomycotina</taxon>
        <taxon>Dothideomycetes</taxon>
        <taxon>Pleosporomycetidae</taxon>
        <taxon>Pleosporales</taxon>
        <taxon>Massarineae</taxon>
        <taxon>Didymosphaeriaceae</taxon>
        <taxon>Karstenula</taxon>
    </lineage>
</organism>
<keyword evidence="2" id="KW-0732">Signal</keyword>
<dbReference type="EMBL" id="MU001506">
    <property type="protein sequence ID" value="KAF2441341.1"/>
    <property type="molecule type" value="Genomic_DNA"/>
</dbReference>
<comment type="caution">
    <text evidence="3">The sequence shown here is derived from an EMBL/GenBank/DDBJ whole genome shotgun (WGS) entry which is preliminary data.</text>
</comment>
<evidence type="ECO:0000256" key="1">
    <source>
        <dbReference type="SAM" id="MobiDB-lite"/>
    </source>
</evidence>
<keyword evidence="4" id="KW-1185">Reference proteome</keyword>
<gene>
    <name evidence="3" type="ORF">P171DRAFT_435003</name>
</gene>
<accession>A0A9P4PE78</accession>
<dbReference type="AlphaFoldDB" id="A0A9P4PE78"/>
<reference evidence="3" key="1">
    <citation type="journal article" date="2020" name="Stud. Mycol.">
        <title>101 Dothideomycetes genomes: a test case for predicting lifestyles and emergence of pathogens.</title>
        <authorList>
            <person name="Haridas S."/>
            <person name="Albert R."/>
            <person name="Binder M."/>
            <person name="Bloem J."/>
            <person name="Labutti K."/>
            <person name="Salamov A."/>
            <person name="Andreopoulos B."/>
            <person name="Baker S."/>
            <person name="Barry K."/>
            <person name="Bills G."/>
            <person name="Bluhm B."/>
            <person name="Cannon C."/>
            <person name="Castanera R."/>
            <person name="Culley D."/>
            <person name="Daum C."/>
            <person name="Ezra D."/>
            <person name="Gonzalez J."/>
            <person name="Henrissat B."/>
            <person name="Kuo A."/>
            <person name="Liang C."/>
            <person name="Lipzen A."/>
            <person name="Lutzoni F."/>
            <person name="Magnuson J."/>
            <person name="Mondo S."/>
            <person name="Nolan M."/>
            <person name="Ohm R."/>
            <person name="Pangilinan J."/>
            <person name="Park H.-J."/>
            <person name="Ramirez L."/>
            <person name="Alfaro M."/>
            <person name="Sun H."/>
            <person name="Tritt A."/>
            <person name="Yoshinaga Y."/>
            <person name="Zwiers L.-H."/>
            <person name="Turgeon B."/>
            <person name="Goodwin S."/>
            <person name="Spatafora J."/>
            <person name="Crous P."/>
            <person name="Grigoriev I."/>
        </authorList>
    </citation>
    <scope>NUCLEOTIDE SEQUENCE</scope>
    <source>
        <strain evidence="3">CBS 690.94</strain>
    </source>
</reference>
<evidence type="ECO:0000313" key="4">
    <source>
        <dbReference type="Proteomes" id="UP000799764"/>
    </source>
</evidence>
<protein>
    <submittedName>
        <fullName evidence="3">Uncharacterized protein</fullName>
    </submittedName>
</protein>
<evidence type="ECO:0000256" key="2">
    <source>
        <dbReference type="SAM" id="SignalP"/>
    </source>
</evidence>
<proteinExistence type="predicted"/>
<evidence type="ECO:0000313" key="3">
    <source>
        <dbReference type="EMBL" id="KAF2441341.1"/>
    </source>
</evidence>
<feature type="chain" id="PRO_5040377155" evidence="2">
    <location>
        <begin position="19"/>
        <end position="91"/>
    </location>
</feature>
<feature type="region of interest" description="Disordered" evidence="1">
    <location>
        <begin position="45"/>
        <end position="70"/>
    </location>
</feature>